<keyword evidence="6" id="KW-0539">Nucleus</keyword>
<reference evidence="9" key="1">
    <citation type="submission" date="2016-01" db="EMBL/GenBank/DDBJ databases">
        <title>Reference transcriptome for the parasite Schistocephalus solidus: insights into the molecular evolution of parasitism.</title>
        <authorList>
            <person name="Hebert F.O."/>
            <person name="Grambauer S."/>
            <person name="Barber I."/>
            <person name="Landry C.R."/>
            <person name="Aubin-Horth N."/>
        </authorList>
    </citation>
    <scope>NUCLEOTIDE SEQUENCE</scope>
</reference>
<accession>A0A0X3P1Y1</accession>
<gene>
    <name evidence="9" type="ORF">TR102403</name>
</gene>
<organism evidence="9">
    <name type="scientific">Schistocephalus solidus</name>
    <name type="common">Tapeworm</name>
    <dbReference type="NCBI Taxonomy" id="70667"/>
    <lineage>
        <taxon>Eukaryota</taxon>
        <taxon>Metazoa</taxon>
        <taxon>Spiralia</taxon>
        <taxon>Lophotrochozoa</taxon>
        <taxon>Platyhelminthes</taxon>
        <taxon>Cestoda</taxon>
        <taxon>Eucestoda</taxon>
        <taxon>Diphyllobothriidea</taxon>
        <taxon>Diphyllobothriidae</taxon>
        <taxon>Schistocephalus</taxon>
    </lineage>
</organism>
<dbReference type="GO" id="GO:0006312">
    <property type="term" value="P:mitotic recombination"/>
    <property type="evidence" value="ECO:0007669"/>
    <property type="project" value="TreeGrafter"/>
</dbReference>
<sequence>PYLTRCMADQSSDSGKGGKSRFELLEESLGSPVVSGLQLFSNYREGLVDPESVCTQPVASRTSHVAESAPQGLKPTEGPRVPASWLKPRAAKPAPSFGQLCGAPPPLQLSPLKAASTRQSAPQKVVLADLPEPSRGTHLTSKAAANASSTKLLVNPCQRGNPLLELLRNVVWEYSDIQPDYLFGPNQCAFFLSLRYHNLNPEYIFDRLQKIRDAYKLTVLIVLVDVVSYVTMPMSLCFTSKDDSHHPLKELDKFGLTQNVTVVLAWSPTEAARYLETFKTSINKPPDDLLPDGDTKNDHLALVTGFLTSLRHISKSDAAALLTKFGSINGIIKADVESLESCPGIGGVKAQKLHDTLRAAFKRKNLE</sequence>
<dbReference type="SUPFAM" id="SSF52980">
    <property type="entry name" value="Restriction endonuclease-like"/>
    <property type="match status" value="1"/>
</dbReference>
<evidence type="ECO:0000259" key="8">
    <source>
        <dbReference type="Pfam" id="PF03834"/>
    </source>
</evidence>
<dbReference type="InterPro" id="IPR047260">
    <property type="entry name" value="ERCC1-like_central_dom"/>
</dbReference>
<keyword evidence="5" id="KW-0234">DNA repair</keyword>
<dbReference type="PANTHER" id="PTHR12749:SF0">
    <property type="entry name" value="DNA EXCISION REPAIR PROTEIN ERCC-1"/>
    <property type="match status" value="1"/>
</dbReference>
<dbReference type="GO" id="GO:0000110">
    <property type="term" value="C:nucleotide-excision repair factor 1 complex"/>
    <property type="evidence" value="ECO:0007669"/>
    <property type="project" value="TreeGrafter"/>
</dbReference>
<keyword evidence="3" id="KW-0227">DNA damage</keyword>
<feature type="domain" description="ERCC1-like central" evidence="8">
    <location>
        <begin position="152"/>
        <end position="279"/>
    </location>
</feature>
<dbReference type="NCBIfam" id="TIGR00597">
    <property type="entry name" value="rad10"/>
    <property type="match status" value="1"/>
</dbReference>
<dbReference type="GO" id="GO:0070914">
    <property type="term" value="P:UV-damage excision repair"/>
    <property type="evidence" value="ECO:0007669"/>
    <property type="project" value="TreeGrafter"/>
</dbReference>
<proteinExistence type="inferred from homology"/>
<dbReference type="InterPro" id="IPR010994">
    <property type="entry name" value="RuvA_2-like"/>
</dbReference>
<dbReference type="EMBL" id="GEEE01015561">
    <property type="protein sequence ID" value="JAP47664.1"/>
    <property type="molecule type" value="Transcribed_RNA"/>
</dbReference>
<dbReference type="Pfam" id="PF03834">
    <property type="entry name" value="Rad10"/>
    <property type="match status" value="1"/>
</dbReference>
<dbReference type="AlphaFoldDB" id="A0A0X3P1Y1"/>
<dbReference type="GO" id="GO:0003684">
    <property type="term" value="F:damaged DNA binding"/>
    <property type="evidence" value="ECO:0007669"/>
    <property type="project" value="InterPro"/>
</dbReference>
<evidence type="ECO:0000256" key="3">
    <source>
        <dbReference type="ARBA" id="ARBA00022763"/>
    </source>
</evidence>
<dbReference type="GO" id="GO:0006302">
    <property type="term" value="P:double-strand break repair"/>
    <property type="evidence" value="ECO:0007669"/>
    <property type="project" value="UniProtKB-ARBA"/>
</dbReference>
<dbReference type="Pfam" id="PF14520">
    <property type="entry name" value="HHH_5"/>
    <property type="match status" value="1"/>
</dbReference>
<dbReference type="Gene3D" id="3.40.50.10130">
    <property type="match status" value="1"/>
</dbReference>
<name>A0A0X3P1Y1_SCHSO</name>
<evidence type="ECO:0000256" key="2">
    <source>
        <dbReference type="ARBA" id="ARBA00008283"/>
    </source>
</evidence>
<dbReference type="SUPFAM" id="SSF47781">
    <property type="entry name" value="RuvA domain 2-like"/>
    <property type="match status" value="1"/>
</dbReference>
<comment type="subcellular location">
    <subcellularLocation>
        <location evidence="1">Nucleus</location>
    </subcellularLocation>
</comment>
<comment type="similarity">
    <text evidence="2">Belongs to the ERCC1/RAD10/SWI10 family.</text>
</comment>
<dbReference type="GO" id="GO:0070522">
    <property type="term" value="C:ERCC4-ERCC1 complex"/>
    <property type="evidence" value="ECO:0007669"/>
    <property type="project" value="TreeGrafter"/>
</dbReference>
<feature type="region of interest" description="Disordered" evidence="7">
    <location>
        <begin position="61"/>
        <end position="80"/>
    </location>
</feature>
<evidence type="ECO:0000256" key="4">
    <source>
        <dbReference type="ARBA" id="ARBA00023125"/>
    </source>
</evidence>
<dbReference type="EMBL" id="GEEE01017326">
    <property type="protein sequence ID" value="JAP45899.1"/>
    <property type="molecule type" value="Transcribed_RNA"/>
</dbReference>
<dbReference type="CDD" id="cd22325">
    <property type="entry name" value="ERCC1_C-like"/>
    <property type="match status" value="1"/>
</dbReference>
<keyword evidence="4" id="KW-0238">DNA-binding</keyword>
<protein>
    <recommendedName>
        <fullName evidence="8">ERCC1-like central domain-containing protein</fullName>
    </recommendedName>
</protein>
<evidence type="ECO:0000256" key="5">
    <source>
        <dbReference type="ARBA" id="ARBA00023204"/>
    </source>
</evidence>
<evidence type="ECO:0000313" key="9">
    <source>
        <dbReference type="EMBL" id="JAP45899.1"/>
    </source>
</evidence>
<evidence type="ECO:0000256" key="6">
    <source>
        <dbReference type="ARBA" id="ARBA00023242"/>
    </source>
</evidence>
<feature type="non-terminal residue" evidence="9">
    <location>
        <position position="1"/>
    </location>
</feature>
<dbReference type="Gene3D" id="1.10.150.20">
    <property type="entry name" value="5' to 3' exonuclease, C-terminal subdomain"/>
    <property type="match status" value="1"/>
</dbReference>
<dbReference type="FunFam" id="3.40.50.10130:FF:000001">
    <property type="entry name" value="DNA excision repair protein ERCC-1"/>
    <property type="match status" value="1"/>
</dbReference>
<evidence type="ECO:0000256" key="7">
    <source>
        <dbReference type="SAM" id="MobiDB-lite"/>
    </source>
</evidence>
<dbReference type="InterPro" id="IPR004579">
    <property type="entry name" value="ERCC1/RAD10/SWI10"/>
</dbReference>
<evidence type="ECO:0000256" key="1">
    <source>
        <dbReference type="ARBA" id="ARBA00004123"/>
    </source>
</evidence>
<dbReference type="GO" id="GO:0003697">
    <property type="term" value="F:single-stranded DNA binding"/>
    <property type="evidence" value="ECO:0007669"/>
    <property type="project" value="TreeGrafter"/>
</dbReference>
<dbReference type="PANTHER" id="PTHR12749">
    <property type="entry name" value="EXCISION REPAIR CROSS-COMPLEMENTING 1 ERCC1"/>
    <property type="match status" value="1"/>
</dbReference>
<dbReference type="InterPro" id="IPR011335">
    <property type="entry name" value="Restrct_endonuc-II-like"/>
</dbReference>